<evidence type="ECO:0000313" key="3">
    <source>
        <dbReference type="Proteomes" id="UP001209922"/>
    </source>
</evidence>
<organism evidence="2 3">
    <name type="scientific">Xanthomonas chitinilytica</name>
    <dbReference type="NCBI Taxonomy" id="2989819"/>
    <lineage>
        <taxon>Bacteria</taxon>
        <taxon>Pseudomonadati</taxon>
        <taxon>Pseudomonadota</taxon>
        <taxon>Gammaproteobacteria</taxon>
        <taxon>Lysobacterales</taxon>
        <taxon>Lysobacteraceae</taxon>
        <taxon>Xanthomonas</taxon>
    </lineage>
</organism>
<proteinExistence type="predicted"/>
<keyword evidence="3" id="KW-1185">Reference proteome</keyword>
<comment type="caution">
    <text evidence="2">The sequence shown here is derived from an EMBL/GenBank/DDBJ whole genome shotgun (WGS) entry which is preliminary data.</text>
</comment>
<feature type="transmembrane region" description="Helical" evidence="1">
    <location>
        <begin position="56"/>
        <end position="74"/>
    </location>
</feature>
<evidence type="ECO:0000256" key="1">
    <source>
        <dbReference type="SAM" id="Phobius"/>
    </source>
</evidence>
<name>A0ABT3JVG0_9XANT</name>
<keyword evidence="1" id="KW-0472">Membrane</keyword>
<keyword evidence="1" id="KW-1133">Transmembrane helix</keyword>
<dbReference type="Proteomes" id="UP001209922">
    <property type="component" value="Unassembled WGS sequence"/>
</dbReference>
<dbReference type="RefSeq" id="WP_265127420.1">
    <property type="nucleotide sequence ID" value="NZ_JAPCHY010000005.1"/>
</dbReference>
<gene>
    <name evidence="2" type="ORF">OK345_08100</name>
</gene>
<sequence>MDDNPYQASSVPAVTAGPSRTPDLAIALMCGAGALIGTALACATLWMLLWHDMNRLLAAGGLGNAAIYAALAYGCHRRSRICACLLLVHAELQVLLVMKAFPPLPDYALLVPVILLLVLVRGTMAVFRSHRQG</sequence>
<evidence type="ECO:0000313" key="2">
    <source>
        <dbReference type="EMBL" id="MCW4472463.1"/>
    </source>
</evidence>
<feature type="transmembrane region" description="Helical" evidence="1">
    <location>
        <begin position="107"/>
        <end position="127"/>
    </location>
</feature>
<feature type="transmembrane region" description="Helical" evidence="1">
    <location>
        <begin position="81"/>
        <end position="101"/>
    </location>
</feature>
<protein>
    <submittedName>
        <fullName evidence="2">Uncharacterized protein</fullName>
    </submittedName>
</protein>
<feature type="transmembrane region" description="Helical" evidence="1">
    <location>
        <begin position="24"/>
        <end position="50"/>
    </location>
</feature>
<keyword evidence="1" id="KW-0812">Transmembrane</keyword>
<reference evidence="2 3" key="1">
    <citation type="submission" date="2022-10" db="EMBL/GenBank/DDBJ databases">
        <title>Xanthomonas sp. H13-6.</title>
        <authorList>
            <person name="Liu X."/>
            <person name="Deng Z."/>
            <person name="Jiang Y."/>
            <person name="Yu T."/>
            <person name="Ai J."/>
        </authorList>
    </citation>
    <scope>NUCLEOTIDE SEQUENCE [LARGE SCALE GENOMIC DNA]</scope>
    <source>
        <strain evidence="2 3">H13-6</strain>
    </source>
</reference>
<dbReference type="EMBL" id="JAPCHY010000005">
    <property type="protein sequence ID" value="MCW4472463.1"/>
    <property type="molecule type" value="Genomic_DNA"/>
</dbReference>
<accession>A0ABT3JVG0</accession>